<evidence type="ECO:0000313" key="1">
    <source>
        <dbReference type="EMBL" id="KAF4383891.1"/>
    </source>
</evidence>
<evidence type="ECO:0000313" key="2">
    <source>
        <dbReference type="Proteomes" id="UP000583929"/>
    </source>
</evidence>
<name>A0A7J6GLY2_CANSA</name>
<dbReference type="Proteomes" id="UP000583929">
    <property type="component" value="Unassembled WGS sequence"/>
</dbReference>
<proteinExistence type="predicted"/>
<gene>
    <name evidence="1" type="ORF">G4B88_016324</name>
</gene>
<reference evidence="1 2" key="1">
    <citation type="journal article" date="2020" name="bioRxiv">
        <title>Sequence and annotation of 42 cannabis genomes reveals extensive copy number variation in cannabinoid synthesis and pathogen resistance genes.</title>
        <authorList>
            <person name="Mckernan K.J."/>
            <person name="Helbert Y."/>
            <person name="Kane L.T."/>
            <person name="Ebling H."/>
            <person name="Zhang L."/>
            <person name="Liu B."/>
            <person name="Eaton Z."/>
            <person name="Mclaughlin S."/>
            <person name="Kingan S."/>
            <person name="Baybayan P."/>
            <person name="Concepcion G."/>
            <person name="Jordan M."/>
            <person name="Riva A."/>
            <person name="Barbazuk W."/>
            <person name="Harkins T."/>
        </authorList>
    </citation>
    <scope>NUCLEOTIDE SEQUENCE [LARGE SCALE GENOMIC DNA]</scope>
    <source>
        <strain evidence="2">cv. Jamaican Lion 4</strain>
        <tissue evidence="1">Leaf</tissue>
    </source>
</reference>
<organism evidence="1 2">
    <name type="scientific">Cannabis sativa</name>
    <name type="common">Hemp</name>
    <name type="synonym">Marijuana</name>
    <dbReference type="NCBI Taxonomy" id="3483"/>
    <lineage>
        <taxon>Eukaryota</taxon>
        <taxon>Viridiplantae</taxon>
        <taxon>Streptophyta</taxon>
        <taxon>Embryophyta</taxon>
        <taxon>Tracheophyta</taxon>
        <taxon>Spermatophyta</taxon>
        <taxon>Magnoliopsida</taxon>
        <taxon>eudicotyledons</taxon>
        <taxon>Gunneridae</taxon>
        <taxon>Pentapetalae</taxon>
        <taxon>rosids</taxon>
        <taxon>fabids</taxon>
        <taxon>Rosales</taxon>
        <taxon>Cannabaceae</taxon>
        <taxon>Cannabis</taxon>
    </lineage>
</organism>
<protein>
    <submittedName>
        <fullName evidence="1">Uncharacterized protein</fullName>
    </submittedName>
</protein>
<keyword evidence="2" id="KW-1185">Reference proteome</keyword>
<sequence>MGEVFMRFVILGYLSLERFDQLQLRRVVMCWFKNRLMGMGLGILMPYPNVSYGWISMASLASRCVGGDVKISGVGITVPMGAIQ</sequence>
<dbReference type="AlphaFoldDB" id="A0A7J6GLY2"/>
<dbReference type="EMBL" id="JAATIQ010000095">
    <property type="protein sequence ID" value="KAF4383891.1"/>
    <property type="molecule type" value="Genomic_DNA"/>
</dbReference>
<accession>A0A7J6GLY2</accession>
<comment type="caution">
    <text evidence="1">The sequence shown here is derived from an EMBL/GenBank/DDBJ whole genome shotgun (WGS) entry which is preliminary data.</text>
</comment>